<feature type="transmembrane region" description="Helical" evidence="1">
    <location>
        <begin position="219"/>
        <end position="240"/>
    </location>
</feature>
<keyword evidence="1" id="KW-0472">Membrane</keyword>
<dbReference type="EMBL" id="CAFBNB010000177">
    <property type="protein sequence ID" value="CAB4935856.1"/>
    <property type="molecule type" value="Genomic_DNA"/>
</dbReference>
<accession>A0A6J7IYI2</accession>
<feature type="transmembrane region" description="Helical" evidence="1">
    <location>
        <begin position="61"/>
        <end position="82"/>
    </location>
</feature>
<protein>
    <submittedName>
        <fullName evidence="2">Unannotated protein</fullName>
    </submittedName>
</protein>
<feature type="transmembrane region" description="Helical" evidence="1">
    <location>
        <begin position="31"/>
        <end position="49"/>
    </location>
</feature>
<keyword evidence="1" id="KW-1133">Transmembrane helix</keyword>
<name>A0A6J7IYI2_9ZZZZ</name>
<feature type="transmembrane region" description="Helical" evidence="1">
    <location>
        <begin position="6"/>
        <end position="24"/>
    </location>
</feature>
<keyword evidence="1" id="KW-0812">Transmembrane</keyword>
<feature type="transmembrane region" description="Helical" evidence="1">
    <location>
        <begin position="158"/>
        <end position="178"/>
    </location>
</feature>
<reference evidence="2" key="1">
    <citation type="submission" date="2020-05" db="EMBL/GenBank/DDBJ databases">
        <authorList>
            <person name="Chiriac C."/>
            <person name="Salcher M."/>
            <person name="Ghai R."/>
            <person name="Kavagutti S V."/>
        </authorList>
    </citation>
    <scope>NUCLEOTIDE SEQUENCE</scope>
</reference>
<evidence type="ECO:0000313" key="2">
    <source>
        <dbReference type="EMBL" id="CAB4935856.1"/>
    </source>
</evidence>
<sequence>MFEAAGWGALSSSTLIVGALVAYLLKPSVRLTAAVMAIGSGLLIGSVAYDLVADAQHSLQLPWIAVSLMLGAAVFVLGSRLIELRGGKRRKNPATGGDDQPLGIVLGSALDGIPESFVLGLSVLTGGVSMPLLIGISLSNLPEGMAASAGLRARTWPIGRVMLMWLAVVATSAVAAGLGHTVLASDDGTLTGVVQTFAAGALLAMISDTMIPESYEVERVWTGGLVVGGFAASLLIAASLR</sequence>
<proteinExistence type="predicted"/>
<gene>
    <name evidence="2" type="ORF">UFOPK3720_00980</name>
</gene>
<evidence type="ECO:0000256" key="1">
    <source>
        <dbReference type="SAM" id="Phobius"/>
    </source>
</evidence>
<dbReference type="AlphaFoldDB" id="A0A6J7IYI2"/>
<feature type="transmembrane region" description="Helical" evidence="1">
    <location>
        <begin position="190"/>
        <end position="207"/>
    </location>
</feature>
<organism evidence="2">
    <name type="scientific">freshwater metagenome</name>
    <dbReference type="NCBI Taxonomy" id="449393"/>
    <lineage>
        <taxon>unclassified sequences</taxon>
        <taxon>metagenomes</taxon>
        <taxon>ecological metagenomes</taxon>
    </lineage>
</organism>